<feature type="domain" description="Helicase ATP-binding" evidence="10">
    <location>
        <begin position="40"/>
        <end position="234"/>
    </location>
</feature>
<evidence type="ECO:0000313" key="13">
    <source>
        <dbReference type="Proteomes" id="UP000008136"/>
    </source>
</evidence>
<reference evidence="12 13" key="1">
    <citation type="submission" date="2011-03" db="EMBL/GenBank/DDBJ databases">
        <title>The complete genome of Archaeoglobus veneficus SNP6.</title>
        <authorList>
            <consortium name="US DOE Joint Genome Institute (JGI-PGF)"/>
            <person name="Lucas S."/>
            <person name="Copeland A."/>
            <person name="Lapidus A."/>
            <person name="Bruce D."/>
            <person name="Goodwin L."/>
            <person name="Pitluck S."/>
            <person name="Kyrpides N."/>
            <person name="Mavromatis K."/>
            <person name="Pagani I."/>
            <person name="Ivanova N."/>
            <person name="Mikhailova N."/>
            <person name="Lu M."/>
            <person name="Detter J.C."/>
            <person name="Tapia R."/>
            <person name="Han C."/>
            <person name="Land M."/>
            <person name="Hauser L."/>
            <person name="Markowitz V."/>
            <person name="Cheng J.-F."/>
            <person name="Hugenholtz P."/>
            <person name="Woyke T."/>
            <person name="Wu D."/>
            <person name="Spring S."/>
            <person name="Brambilla E."/>
            <person name="Klenk H.-P."/>
            <person name="Eisen J.A."/>
        </authorList>
    </citation>
    <scope>NUCLEOTIDE SEQUENCE [LARGE SCALE GENOMIC DNA]</scope>
    <source>
        <strain>SNP6</strain>
    </source>
</reference>
<dbReference type="InterPro" id="IPR017170">
    <property type="entry name" value="Lhr-like"/>
</dbReference>
<dbReference type="AlphaFoldDB" id="F2KSK7"/>
<dbReference type="Pfam" id="PF19306">
    <property type="entry name" value="WHD_Lhr"/>
    <property type="match status" value="1"/>
</dbReference>
<dbReference type="InterPro" id="IPR001650">
    <property type="entry name" value="Helicase_C-like"/>
</dbReference>
<dbReference type="OrthoDB" id="372104at2157"/>
<evidence type="ECO:0000259" key="10">
    <source>
        <dbReference type="PROSITE" id="PS51192"/>
    </source>
</evidence>
<evidence type="ECO:0000256" key="9">
    <source>
        <dbReference type="ARBA" id="ARBA00093467"/>
    </source>
</evidence>
<accession>F2KSK7</accession>
<evidence type="ECO:0000313" key="12">
    <source>
        <dbReference type="EMBL" id="AEA48077.1"/>
    </source>
</evidence>
<keyword evidence="2" id="KW-0227">DNA damage</keyword>
<dbReference type="Proteomes" id="UP000008136">
    <property type="component" value="Chromosome"/>
</dbReference>
<keyword evidence="3" id="KW-0378">Hydrolase</keyword>
<proteinExistence type="inferred from homology"/>
<dbReference type="Pfam" id="PF00271">
    <property type="entry name" value="Helicase_C"/>
    <property type="match status" value="1"/>
</dbReference>
<dbReference type="PANTHER" id="PTHR47962:SF6">
    <property type="entry name" value="LARGE HELICASE-RELATED PROTEIN"/>
    <property type="match status" value="1"/>
</dbReference>
<keyword evidence="5" id="KW-0067">ATP-binding</keyword>
<sequence>MIKEGRAYSDSEILETLHPLVREWFLSKYSAFTPPQRYAIVEAFKGNNILISSPTGSGKTLAAFLTAISMLVELAEKKALEDRVYVVYVSPLRALNNDIKRNLEEPLSEIYELAKQKDVKLQKIRIAVRTGDTEQAERQKQLRKPPHIFITTPETLAIVLSSPKFSKALTRVRFLIVDEVHAIAENKRGSHLALSMERLQRIQEDKMVRIGLSATIAPLDEVAKFLVGYNSDGSERDCIVADVTFAKPMDIKVISPIDDFFAATAEEISEKLYDLLARLVKKSRTTLIFTNTRSATERVVYHLKKKLGKDFPVKAHHSSLSKEVRLEVEEDLKHGRLRCVVSSTSLELGIDIGYIDLVVLLGSPKSINRALQRIGRSGHRLHETSVGRIVVVDQDDLIECTVLAKEAIERRLDRVEIPQKPLDVLCQHVVGMAIEKKWSVDEALAVIRCAYPYRNLSKLEFIEVLRYLSGSYSELEKKKVYGKIWFDENEEVFGRRGKLARPIYYLNVGTIPDEVAISVVTKDGKLVGKVEEEFAERLIKGDIFVLAGRTFRFLHSRGMRIVVEEVEGEKPTVPSWFSEQLPLSYDLAQRIQQFRGRLEELLESWSEEEIVGWLMEEYNLERNAAQAIYSYFLEQKLFSEIPTDKKLVVEKFEDDGRNCYVFHTLVGRKANSAISRVSAYRVGLKKDCNVQIALNDNGFMLILPSSKVLRDSEIMELFSVEEFREHLMKALDRTEILRRRFRHVAVRSMMILRNYLGREKSVWRQQLNADTLLRLLKRNFPEFPVLKETYREIMEDSMDLKNALDYLEKVGSEVEVRIVRTPYPSPFAFNIYVLGEEDVVLMEDRRKVLKALHEKILQIIGQDIVQVGQ</sequence>
<dbReference type="GO" id="GO:0004386">
    <property type="term" value="F:helicase activity"/>
    <property type="evidence" value="ECO:0007669"/>
    <property type="project" value="UniProtKB-KW"/>
</dbReference>
<dbReference type="InterPro" id="IPR027417">
    <property type="entry name" value="P-loop_NTPase"/>
</dbReference>
<dbReference type="KEGG" id="ave:Arcve_2088"/>
<dbReference type="EMBL" id="CP002588">
    <property type="protein sequence ID" value="AEA48077.1"/>
    <property type="molecule type" value="Genomic_DNA"/>
</dbReference>
<dbReference type="InterPro" id="IPR013701">
    <property type="entry name" value="Lhr-like_DEAD/DEAH_assoc"/>
</dbReference>
<keyword evidence="13" id="KW-1185">Reference proteome</keyword>
<dbReference type="SMART" id="SM00487">
    <property type="entry name" value="DEXDc"/>
    <property type="match status" value="1"/>
</dbReference>
<evidence type="ECO:0000256" key="4">
    <source>
        <dbReference type="ARBA" id="ARBA00022806"/>
    </source>
</evidence>
<dbReference type="SUPFAM" id="SSF52540">
    <property type="entry name" value="P-loop containing nucleoside triphosphate hydrolases"/>
    <property type="match status" value="1"/>
</dbReference>
<evidence type="ECO:0000256" key="8">
    <source>
        <dbReference type="ARBA" id="ARBA00023235"/>
    </source>
</evidence>
<dbReference type="RefSeq" id="WP_013684728.1">
    <property type="nucleotide sequence ID" value="NC_015320.1"/>
</dbReference>
<dbReference type="GeneID" id="10395222"/>
<dbReference type="PANTHER" id="PTHR47962">
    <property type="entry name" value="ATP-DEPENDENT HELICASE LHR-RELATED-RELATED"/>
    <property type="match status" value="1"/>
</dbReference>
<dbReference type="CDD" id="cd17922">
    <property type="entry name" value="DEXHc_LHR-like"/>
    <property type="match status" value="1"/>
</dbReference>
<dbReference type="eggNOG" id="arCOG00557">
    <property type="taxonomic scope" value="Archaea"/>
</dbReference>
<keyword evidence="8" id="KW-0413">Isomerase</keyword>
<dbReference type="PROSITE" id="PS51192">
    <property type="entry name" value="HELICASE_ATP_BIND_1"/>
    <property type="match status" value="1"/>
</dbReference>
<dbReference type="Pfam" id="PF08494">
    <property type="entry name" value="DEAD_assoc"/>
    <property type="match status" value="1"/>
</dbReference>
<organism evidence="12 13">
    <name type="scientific">Archaeoglobus veneficus (strain DSM 11195 / SNP6)</name>
    <dbReference type="NCBI Taxonomy" id="693661"/>
    <lineage>
        <taxon>Archaea</taxon>
        <taxon>Methanobacteriati</taxon>
        <taxon>Methanobacteriota</taxon>
        <taxon>Archaeoglobi</taxon>
        <taxon>Archaeoglobales</taxon>
        <taxon>Archaeoglobaceae</taxon>
        <taxon>Archaeoglobus</taxon>
    </lineage>
</organism>
<name>F2KSK7_ARCVS</name>
<dbReference type="Pfam" id="PF00270">
    <property type="entry name" value="DEAD"/>
    <property type="match status" value="1"/>
</dbReference>
<evidence type="ECO:0000256" key="1">
    <source>
        <dbReference type="ARBA" id="ARBA00022741"/>
    </source>
</evidence>
<protein>
    <submittedName>
        <fullName evidence="12">DEAD/H associated domain protein</fullName>
    </submittedName>
</protein>
<keyword evidence="7" id="KW-0234">DNA repair</keyword>
<dbReference type="SMART" id="SM00490">
    <property type="entry name" value="HELICc"/>
    <property type="match status" value="1"/>
</dbReference>
<evidence type="ECO:0000259" key="11">
    <source>
        <dbReference type="PROSITE" id="PS51194"/>
    </source>
</evidence>
<evidence type="ECO:0000256" key="5">
    <source>
        <dbReference type="ARBA" id="ARBA00022840"/>
    </source>
</evidence>
<keyword evidence="6" id="KW-0238">DNA-binding</keyword>
<dbReference type="HOGENOM" id="CLU_002025_0_0_2"/>
<dbReference type="GO" id="GO:0140097">
    <property type="term" value="F:catalytic activity, acting on DNA"/>
    <property type="evidence" value="ECO:0007669"/>
    <property type="project" value="UniProtKB-ARBA"/>
</dbReference>
<dbReference type="GO" id="GO:0003677">
    <property type="term" value="F:DNA binding"/>
    <property type="evidence" value="ECO:0007669"/>
    <property type="project" value="UniProtKB-KW"/>
</dbReference>
<keyword evidence="4" id="KW-0347">Helicase</keyword>
<dbReference type="InterPro" id="IPR011545">
    <property type="entry name" value="DEAD/DEAH_box_helicase_dom"/>
</dbReference>
<dbReference type="InterPro" id="IPR052511">
    <property type="entry name" value="ATP-dep_Helicase"/>
</dbReference>
<gene>
    <name evidence="12" type="ordered locus">Arcve_2088</name>
</gene>
<dbReference type="InterPro" id="IPR045628">
    <property type="entry name" value="Lhr_WH_dom"/>
</dbReference>
<keyword evidence="1" id="KW-0547">Nucleotide-binding</keyword>
<dbReference type="GO" id="GO:0016887">
    <property type="term" value="F:ATP hydrolysis activity"/>
    <property type="evidence" value="ECO:0007669"/>
    <property type="project" value="TreeGrafter"/>
</dbReference>
<evidence type="ECO:0000256" key="2">
    <source>
        <dbReference type="ARBA" id="ARBA00022763"/>
    </source>
</evidence>
<evidence type="ECO:0000256" key="7">
    <source>
        <dbReference type="ARBA" id="ARBA00023204"/>
    </source>
</evidence>
<dbReference type="PIRSF" id="PIRSF037307">
    <property type="entry name" value="Lhr-like_helic_prd"/>
    <property type="match status" value="1"/>
</dbReference>
<evidence type="ECO:0000256" key="6">
    <source>
        <dbReference type="ARBA" id="ARBA00023125"/>
    </source>
</evidence>
<dbReference type="PROSITE" id="PS51194">
    <property type="entry name" value="HELICASE_CTER"/>
    <property type="match status" value="1"/>
</dbReference>
<evidence type="ECO:0000256" key="3">
    <source>
        <dbReference type="ARBA" id="ARBA00022801"/>
    </source>
</evidence>
<dbReference type="GO" id="GO:0006281">
    <property type="term" value="P:DNA repair"/>
    <property type="evidence" value="ECO:0007669"/>
    <property type="project" value="UniProtKB-KW"/>
</dbReference>
<dbReference type="CDD" id="cd18796">
    <property type="entry name" value="SF2_C_LHR"/>
    <property type="match status" value="1"/>
</dbReference>
<dbReference type="STRING" id="693661.Arcve_2088"/>
<comment type="similarity">
    <text evidence="9">Belongs to the Lhr helicase family. Lhr-Core subfamily.</text>
</comment>
<dbReference type="InterPro" id="IPR014001">
    <property type="entry name" value="Helicase_ATP-bd"/>
</dbReference>
<dbReference type="Gene3D" id="3.40.50.300">
    <property type="entry name" value="P-loop containing nucleotide triphosphate hydrolases"/>
    <property type="match status" value="2"/>
</dbReference>
<feature type="domain" description="Helicase C-terminal" evidence="11">
    <location>
        <begin position="271"/>
        <end position="423"/>
    </location>
</feature>
<dbReference type="NCBIfam" id="NF010338">
    <property type="entry name" value="PRK13767.1"/>
    <property type="match status" value="1"/>
</dbReference>
<dbReference type="GO" id="GO:0005524">
    <property type="term" value="F:ATP binding"/>
    <property type="evidence" value="ECO:0007669"/>
    <property type="project" value="UniProtKB-KW"/>
</dbReference>